<name>A0A9X9S4X8_METOG</name>
<keyword evidence="2" id="KW-1185">Reference proteome</keyword>
<proteinExistence type="predicted"/>
<dbReference type="RefSeq" id="WP_268186816.1">
    <property type="nucleotide sequence ID" value="NZ_CP113361.1"/>
</dbReference>
<dbReference type="EMBL" id="CP113361">
    <property type="protein sequence ID" value="WAI01567.1"/>
    <property type="molecule type" value="Genomic_DNA"/>
</dbReference>
<dbReference type="GeneID" id="76833728"/>
<accession>A0A9X9S4X8</accession>
<evidence type="ECO:0000313" key="2">
    <source>
        <dbReference type="Proteomes" id="UP001163096"/>
    </source>
</evidence>
<sequence length="128" mass="14924">MHRESEIPTPENFEAVLAYRGQLDGAAILKGYEEEIRETGTCPPVNEFIRMLYDNNWLINTRWQGWADETTGYFEKPSLLCVAETETIRRILTVHVRIDRMMPGEIADIIKKGYMLSIVNRIEEIYDI</sequence>
<dbReference type="AlphaFoldDB" id="A0A9X9S4X8"/>
<reference evidence="1" key="1">
    <citation type="submission" date="2022-11" db="EMBL/GenBank/DDBJ databases">
        <title>Complete genome sequence of Methanogenium organophilum DSM 3596.</title>
        <authorList>
            <person name="Chen S.-C."/>
            <person name="Lai S.-J."/>
            <person name="You Y.-T."/>
        </authorList>
    </citation>
    <scope>NUCLEOTIDE SEQUENCE</scope>
    <source>
        <strain evidence="1">DSM 3596</strain>
    </source>
</reference>
<dbReference type="InterPro" id="IPR045425">
    <property type="entry name" value="DUF6508"/>
</dbReference>
<organism evidence="1 2">
    <name type="scientific">Methanogenium organophilum</name>
    <dbReference type="NCBI Taxonomy" id="2199"/>
    <lineage>
        <taxon>Archaea</taxon>
        <taxon>Methanobacteriati</taxon>
        <taxon>Methanobacteriota</taxon>
        <taxon>Stenosarchaea group</taxon>
        <taxon>Methanomicrobia</taxon>
        <taxon>Methanomicrobiales</taxon>
        <taxon>Methanomicrobiaceae</taxon>
        <taxon>Methanogenium</taxon>
    </lineage>
</organism>
<dbReference type="Pfam" id="PF20118">
    <property type="entry name" value="DUF6508"/>
    <property type="match status" value="1"/>
</dbReference>
<evidence type="ECO:0000313" key="1">
    <source>
        <dbReference type="EMBL" id="WAI01567.1"/>
    </source>
</evidence>
<gene>
    <name evidence="1" type="ORF">OU421_01460</name>
</gene>
<dbReference type="KEGG" id="mou:OU421_01460"/>
<protein>
    <submittedName>
        <fullName evidence="1">DUF6508 domain-containing protein</fullName>
    </submittedName>
</protein>
<dbReference type="Proteomes" id="UP001163096">
    <property type="component" value="Chromosome"/>
</dbReference>